<keyword evidence="1" id="KW-0812">Transmembrane</keyword>
<evidence type="ECO:0000313" key="3">
    <source>
        <dbReference type="Proteomes" id="UP001157167"/>
    </source>
</evidence>
<keyword evidence="1" id="KW-0472">Membrane</keyword>
<name>A0ABQ6F5K0_9RHOO</name>
<feature type="transmembrane region" description="Helical" evidence="1">
    <location>
        <begin position="27"/>
        <end position="44"/>
    </location>
</feature>
<reference evidence="3" key="1">
    <citation type="journal article" date="2019" name="Int. J. Syst. Evol. Microbiol.">
        <title>The Global Catalogue of Microorganisms (GCM) 10K type strain sequencing project: providing services to taxonomists for standard genome sequencing and annotation.</title>
        <authorList>
            <consortium name="The Broad Institute Genomics Platform"/>
            <consortium name="The Broad Institute Genome Sequencing Center for Infectious Disease"/>
            <person name="Wu L."/>
            <person name="Ma J."/>
        </authorList>
    </citation>
    <scope>NUCLEOTIDE SEQUENCE [LARGE SCALE GENOMIC DNA]</scope>
    <source>
        <strain evidence="3">NBRC 102407</strain>
    </source>
</reference>
<organism evidence="2 3">
    <name type="scientific">Zoogloea oryzae</name>
    <dbReference type="NCBI Taxonomy" id="310767"/>
    <lineage>
        <taxon>Bacteria</taxon>
        <taxon>Pseudomonadati</taxon>
        <taxon>Pseudomonadota</taxon>
        <taxon>Betaproteobacteria</taxon>
        <taxon>Rhodocyclales</taxon>
        <taxon>Zoogloeaceae</taxon>
        <taxon>Zoogloea</taxon>
    </lineage>
</organism>
<evidence type="ECO:0000313" key="2">
    <source>
        <dbReference type="EMBL" id="GLT20827.1"/>
    </source>
</evidence>
<keyword evidence="1" id="KW-1133">Transmembrane helix</keyword>
<dbReference type="Proteomes" id="UP001157167">
    <property type="component" value="Unassembled WGS sequence"/>
</dbReference>
<protein>
    <recommendedName>
        <fullName evidence="4">Transmembrane protein</fullName>
    </recommendedName>
</protein>
<dbReference type="EMBL" id="BSPX01000002">
    <property type="protein sequence ID" value="GLT20827.1"/>
    <property type="molecule type" value="Genomic_DNA"/>
</dbReference>
<accession>A0ABQ6F5K0</accession>
<sequence>MYIVAIAWLYVALLATAAETTIVGGVLTFFFYGLAPLSLFLWLFGTPARRRRSAERALREGVSEDDRGNAGGDQ</sequence>
<proteinExistence type="predicted"/>
<evidence type="ECO:0000256" key="1">
    <source>
        <dbReference type="SAM" id="Phobius"/>
    </source>
</evidence>
<gene>
    <name evidence="2" type="ORF">GCM10007933_02790</name>
</gene>
<comment type="caution">
    <text evidence="2">The sequence shown here is derived from an EMBL/GenBank/DDBJ whole genome shotgun (WGS) entry which is preliminary data.</text>
</comment>
<keyword evidence="3" id="KW-1185">Reference proteome</keyword>
<evidence type="ECO:0008006" key="4">
    <source>
        <dbReference type="Google" id="ProtNLM"/>
    </source>
</evidence>